<name>A0A1L7XX53_9HELO</name>
<evidence type="ECO:0000313" key="7">
    <source>
        <dbReference type="EMBL" id="CZR69652.1"/>
    </source>
</evidence>
<dbReference type="GO" id="GO:0005524">
    <property type="term" value="F:ATP binding"/>
    <property type="evidence" value="ECO:0007669"/>
    <property type="project" value="UniProtKB-KW"/>
</dbReference>
<dbReference type="FunFam" id="3.40.50.300:FF:001660">
    <property type="entry name" value="NF-X1 finger and helicase protein, putative"/>
    <property type="match status" value="1"/>
</dbReference>
<dbReference type="SMART" id="SM00382">
    <property type="entry name" value="AAA"/>
    <property type="match status" value="4"/>
</dbReference>
<dbReference type="Pfam" id="PF13086">
    <property type="entry name" value="AAA_11"/>
    <property type="match status" value="1"/>
</dbReference>
<evidence type="ECO:0000256" key="1">
    <source>
        <dbReference type="ARBA" id="ARBA00010378"/>
    </source>
</evidence>
<dbReference type="CDD" id="cd18808">
    <property type="entry name" value="SF1_C_Upf1"/>
    <property type="match status" value="1"/>
</dbReference>
<dbReference type="Pfam" id="PF17866">
    <property type="entry name" value="AAA_lid_6"/>
    <property type="match status" value="2"/>
</dbReference>
<protein>
    <submittedName>
        <fullName evidence="7">Related to ECM32-DNA dependent ATPase/DNA helicase B</fullName>
    </submittedName>
</protein>
<dbReference type="InterPro" id="IPR041627">
    <property type="entry name" value="AAA_lid_6"/>
</dbReference>
<feature type="domain" description="AAA+ ATPase" evidence="6">
    <location>
        <begin position="1853"/>
        <end position="1990"/>
    </location>
</feature>
<keyword evidence="3 7" id="KW-0378">Hydrolase</keyword>
<evidence type="ECO:0000256" key="5">
    <source>
        <dbReference type="SAM" id="MobiDB-lite"/>
    </source>
</evidence>
<dbReference type="PANTHER" id="PTHR43392">
    <property type="entry name" value="AAA-TYPE ATPASE FAMILY PROTEIN / ANKYRIN REPEAT FAMILY PROTEIN"/>
    <property type="match status" value="1"/>
</dbReference>
<dbReference type="Pfam" id="PF00004">
    <property type="entry name" value="AAA"/>
    <property type="match status" value="3"/>
</dbReference>
<feature type="region of interest" description="Disordered" evidence="5">
    <location>
        <begin position="2120"/>
        <end position="2168"/>
    </location>
</feature>
<feature type="region of interest" description="Disordered" evidence="5">
    <location>
        <begin position="1199"/>
        <end position="1242"/>
    </location>
</feature>
<dbReference type="Gene3D" id="1.10.8.60">
    <property type="match status" value="1"/>
</dbReference>
<evidence type="ECO:0000313" key="8">
    <source>
        <dbReference type="Proteomes" id="UP000184330"/>
    </source>
</evidence>
<dbReference type="InterPro" id="IPR003959">
    <property type="entry name" value="ATPase_AAA_core"/>
</dbReference>
<dbReference type="FunFam" id="1.10.8.60:FF:000160">
    <property type="entry name" value="WGS project CABT00000000 data, contig 2.55"/>
    <property type="match status" value="1"/>
</dbReference>
<dbReference type="Gene3D" id="3.40.50.300">
    <property type="entry name" value="P-loop containing nucleotide triphosphate hydrolases"/>
    <property type="match status" value="5"/>
</dbReference>
<dbReference type="InterPro" id="IPR050773">
    <property type="entry name" value="CbxX/CfxQ_RuBisCO_ESX"/>
</dbReference>
<dbReference type="OrthoDB" id="2423195at2759"/>
<dbReference type="Pfam" id="PF13087">
    <property type="entry name" value="AAA_12"/>
    <property type="match status" value="1"/>
</dbReference>
<dbReference type="InterPro" id="IPR000641">
    <property type="entry name" value="CbxX/CfxQ"/>
</dbReference>
<dbReference type="SUPFAM" id="SSF52540">
    <property type="entry name" value="P-loop containing nucleoside triphosphate hydrolases"/>
    <property type="match status" value="4"/>
</dbReference>
<accession>A0A1L7XX53</accession>
<dbReference type="Proteomes" id="UP000184330">
    <property type="component" value="Unassembled WGS sequence"/>
</dbReference>
<dbReference type="InterPro" id="IPR041677">
    <property type="entry name" value="DNA2/NAM7_AAA_11"/>
</dbReference>
<keyword evidence="3 7" id="KW-0347">Helicase</keyword>
<dbReference type="InterPro" id="IPR047187">
    <property type="entry name" value="SF1_C_Upf1"/>
</dbReference>
<evidence type="ECO:0000256" key="2">
    <source>
        <dbReference type="ARBA" id="ARBA00022741"/>
    </source>
</evidence>
<gene>
    <name evidence="7" type="ORF">PAC_19552</name>
</gene>
<comment type="similarity">
    <text evidence="1">Belongs to the CbxX/CfxQ family.</text>
</comment>
<dbReference type="GO" id="GO:0016887">
    <property type="term" value="F:ATP hydrolysis activity"/>
    <property type="evidence" value="ECO:0007669"/>
    <property type="project" value="InterPro"/>
</dbReference>
<reference evidence="7 8" key="1">
    <citation type="submission" date="2016-03" db="EMBL/GenBank/DDBJ databases">
        <authorList>
            <person name="Ploux O."/>
        </authorList>
    </citation>
    <scope>NUCLEOTIDE SEQUENCE [LARGE SCALE GENOMIC DNA]</scope>
    <source>
        <strain evidence="7 8">UAMH 11012</strain>
    </source>
</reference>
<dbReference type="CDD" id="cd00009">
    <property type="entry name" value="AAA"/>
    <property type="match status" value="2"/>
</dbReference>
<keyword evidence="8" id="KW-1185">Reference proteome</keyword>
<dbReference type="EMBL" id="FJOG01000076">
    <property type="protein sequence ID" value="CZR69652.1"/>
    <property type="molecule type" value="Genomic_DNA"/>
</dbReference>
<evidence type="ECO:0000259" key="6">
    <source>
        <dbReference type="SMART" id="SM00382"/>
    </source>
</evidence>
<feature type="domain" description="AAA+ ATPase" evidence="6">
    <location>
        <begin position="1580"/>
        <end position="1789"/>
    </location>
</feature>
<dbReference type="STRING" id="576137.A0A1L7XX53"/>
<dbReference type="InterPro" id="IPR027417">
    <property type="entry name" value="P-loop_NTPase"/>
</dbReference>
<evidence type="ECO:0000256" key="3">
    <source>
        <dbReference type="ARBA" id="ARBA00022806"/>
    </source>
</evidence>
<dbReference type="InterPro" id="IPR041679">
    <property type="entry name" value="DNA2/NAM7-like_C"/>
</dbReference>
<dbReference type="PANTHER" id="PTHR43392:SF2">
    <property type="entry name" value="AAA-TYPE ATPASE FAMILY PROTEIN _ ANKYRIN REPEAT FAMILY PROTEIN"/>
    <property type="match status" value="1"/>
</dbReference>
<feature type="domain" description="AAA+ ATPase" evidence="6">
    <location>
        <begin position="476"/>
        <end position="910"/>
    </location>
</feature>
<organism evidence="7 8">
    <name type="scientific">Phialocephala subalpina</name>
    <dbReference type="NCBI Taxonomy" id="576137"/>
    <lineage>
        <taxon>Eukaryota</taxon>
        <taxon>Fungi</taxon>
        <taxon>Dikarya</taxon>
        <taxon>Ascomycota</taxon>
        <taxon>Pezizomycotina</taxon>
        <taxon>Leotiomycetes</taxon>
        <taxon>Helotiales</taxon>
        <taxon>Mollisiaceae</taxon>
        <taxon>Phialocephala</taxon>
        <taxon>Phialocephala fortinii species complex</taxon>
    </lineage>
</organism>
<feature type="compositionally biased region" description="Basic and acidic residues" evidence="5">
    <location>
        <begin position="1199"/>
        <end position="1218"/>
    </location>
</feature>
<feature type="domain" description="AAA+ ATPase" evidence="6">
    <location>
        <begin position="1298"/>
        <end position="1434"/>
    </location>
</feature>
<sequence>MSSADQDAVRTRRLSKALNQFLSGTRAIRGAADAKLFLEALLIEVNPRRCVETLFSSKARLDPIRDSVRVDISPGFIQCHSLRLVEYISDPGVKALADGSFLNDLLLAITHPPTFWNAVVKLCLNNSLSEESLQRFSWLSYSLLCIPHDNDLDYLGDVQSVVKNITSAANHETRSYGYRIEKLLQAKSSANPSKLAFGPGGRHDNDFADFRQIRIYPTTDEFLCNEQPYYLRSKDVEETPEKERTMTHLDNQFRLLREDMLGELRNGLQVALGKKKGRSLGISLGNLSITGLNMEGDEPCLALHCGSGLEKMTRLHTIGRKKFLMDSKNYLKHESFGALLGDNDIYGFAHVNRNIDFLLRDPPVVLLQFPDDTSFKRAVVALKTSRDLRFTLVTTPVFAYQPILESLKKMMELPLDQNLLSPTTHDENFQPLPSLKSKADGILARVNNEGSVVIRNNGQKVELDESQMRSVVNALTKPVTVIRGPPGTGKSFLGSFLVKTILSQTNLKILVISFKNHALDDFLEELLDLGVEAHGMVRLGSKTKTTPKTEPLLLSQRQHPRSSETWAMINALEPEAEELSEELQKAFVNFGTVSDSWKDIHDYLEFSEDDQQFCDAFTVPEEMHGWSRVSKKNKKVGEDYLYQRWKAGNDAGIFAQSATKAFPKVWKMPANARTSLVKKWTRSFFEESVEMVQELYKKYSAAQEKLIDLRREGKIGTLRKMRVIGCTTTAAAKYNKLIRGANPDIVLVEEAGEILESHILTALTPSVKQLILIGDDKQLRPRANNYALSVEKGAGYDFNRSLFERLILGGQEHTTLRKQHRMHPEVSILVRELMYPDLVDGPRTTDRGRPRGVQGRVVFVNHTNPEIESTDIVDRRDPERTNSRQNPFEAKMVLRLGYGSEKLVVLTPYLGQLRLLQEYLSEDNDPWLNELDSFELLQAGLLTQAAANVNKRRLRLSTIDNYQGEESDIVIVSLTRSNDRGDIGFMDAPERLNVLLSRARCGLIMIGNEETFMASKKGGATWTNFLRSLQTKGCLHDGLPVRCEKHPEKTYLLKEPDDFDRCCPDGGCSEPCGKLLKCSRHKCKRRCHRVDDHTRVECAQVIERTCDKGHKTRFPCSKANETCSKCVEVQKDLERRVQRDFELEKHRLQVQAQYAAELQHIQDEIEHHKRARKVAEAEEQAKRQLNQQKIELAALKEASTRSDALKAAEKERELEREKRKAQKQSNIPSQTKDPNHPWSPPTTAKEEWELLKQTELARSEPLDELMDMIGLEDVKQEFLSIKSRVDTAVRQGVSLSKERFGCSLLGNPGTGKTTVARLYAKFLTSVGVIAGTMFKETTGSALASKGVAGCKKLLDDVLNEGGGVVFIDEAYQLTSGNSAGGGAVLDFLLPEVENLTGKVVFVLAGYDKEMESFFSHNPGLPSRFPTDLKFADYTDDELLRILELKINSRYGEAMKVEDGLRGLYCRIITRRIGRGRGRPGFGNARAVENTLAIIVKRQAVRLRKERAALAPGKPKPNDLFFTKEDVIGPEPSEALKGSAAWKKLSKLIGLKTVKEAVISLCDTIDENYRRELAEQPPIQYNLNSVFLGNPGTGKTTVGKLYAGVLVDLGLLSKGGVVPKNPSDFVGSALGHSEQQTKGILAAAEGKVLIIDEAYGLYGGGGVSDPYKTAVIDTIVAEVQSVPGDDRCVLLLGYKDQMEEMLQNVNPGLSRRFPLASAFQFNDFNDGELSQILDLKLKEQSFEITDQARTVVLDMLNRARNRPNFGNAGEIDNLLNVAKARHQARRTQGLAKYATKFEAKDFDEDFDRANRSETNVKELFKGTVGQEAIMALLERYQQTVRTMKSLDLDVKDTIPFNFLFRGPPGTGKTTTARKMGKVFYDMGFLATAELIDVSATDLVGQYVGQTGPKVQQLLDKALGKVLFIDEAYRLGEGHFAKEAMDELVDCTTKTKYHKKLVIILAGYEKDINTLMSTNPGLTSRFPEVIDFRGLTPRECFALLTSTMATQKRTLMAKKVNMDISSLEAPSEEFKRNILVHFERLAQLDNWASARDVQTLSKSIFNRAIQATEHIKRGQLPISEGLIHSECFAMILERESRSHSNVAPVLPPGPLLEPQLQTLKRPTTTTTITSTQSQATADPQPQPEEEQNDDPPPIELSTTDKPKYPTPQRDAGVTDAIWEQLQRDQQAAIRQEEEYQSLLKARDKASDAERDRIVKRLLEEEARRKKEAELKLKLAMMGRCPMGFEWIKQLSGYRCAGGSHFMSNADLK</sequence>
<evidence type="ECO:0000256" key="4">
    <source>
        <dbReference type="ARBA" id="ARBA00022840"/>
    </source>
</evidence>
<dbReference type="InterPro" id="IPR003593">
    <property type="entry name" value="AAA+_ATPase"/>
</dbReference>
<feature type="compositionally biased region" description="Low complexity" evidence="5">
    <location>
        <begin position="2120"/>
        <end position="2137"/>
    </location>
</feature>
<proteinExistence type="inferred from homology"/>
<dbReference type="CDD" id="cd06008">
    <property type="entry name" value="NF-X1-zinc-finger"/>
    <property type="match status" value="1"/>
</dbReference>
<keyword evidence="2" id="KW-0547">Nucleotide-binding</keyword>
<dbReference type="PRINTS" id="PR00819">
    <property type="entry name" value="CBXCFQXSUPER"/>
</dbReference>
<dbReference type="GO" id="GO:0004386">
    <property type="term" value="F:helicase activity"/>
    <property type="evidence" value="ECO:0007669"/>
    <property type="project" value="UniProtKB-KW"/>
</dbReference>
<dbReference type="FunFam" id="3.40.50.300:FF:000216">
    <property type="entry name" value="Type VII secretion ATPase EccA"/>
    <property type="match status" value="3"/>
</dbReference>
<dbReference type="CDD" id="cd17936">
    <property type="entry name" value="EEXXEc_NFX1"/>
    <property type="match status" value="1"/>
</dbReference>
<keyword evidence="4" id="KW-0067">ATP-binding</keyword>